<protein>
    <submittedName>
        <fullName evidence="3">Para-aminobenzoate synthase glutamine amidotransferase component II</fullName>
    </submittedName>
</protein>
<evidence type="ECO:0000259" key="2">
    <source>
        <dbReference type="Pfam" id="PF00117"/>
    </source>
</evidence>
<dbReference type="Pfam" id="PF00117">
    <property type="entry name" value="GATase"/>
    <property type="match status" value="1"/>
</dbReference>
<name>A0A059NX49_9BACI</name>
<dbReference type="PRINTS" id="PR00096">
    <property type="entry name" value="GATASE"/>
</dbReference>
<proteinExistence type="predicted"/>
<dbReference type="PROSITE" id="PS51273">
    <property type="entry name" value="GATASE_TYPE_1"/>
    <property type="match status" value="1"/>
</dbReference>
<keyword evidence="1 3" id="KW-0315">Glutamine amidotransferase</keyword>
<dbReference type="InterPro" id="IPR006221">
    <property type="entry name" value="TrpG/PapA_dom"/>
</dbReference>
<dbReference type="EMBL" id="CCDI010000001">
    <property type="protein sequence ID" value="CDQ23273.1"/>
    <property type="molecule type" value="Genomic_DNA"/>
</dbReference>
<dbReference type="InterPro" id="IPR029062">
    <property type="entry name" value="Class_I_gatase-like"/>
</dbReference>
<feature type="domain" description="Glutamine amidotransferase" evidence="2">
    <location>
        <begin position="7"/>
        <end position="189"/>
    </location>
</feature>
<gene>
    <name evidence="3" type="primary">pabA_1</name>
    <name evidence="3" type="ORF">BN983_01496</name>
</gene>
<dbReference type="AlphaFoldDB" id="A0A059NX49"/>
<dbReference type="GO" id="GO:0000162">
    <property type="term" value="P:L-tryptophan biosynthetic process"/>
    <property type="evidence" value="ECO:0007669"/>
    <property type="project" value="TreeGrafter"/>
</dbReference>
<sequence length="205" mass="23291">MSTSMIVIIDNYDSFTYNLVQYFKQMNAQVIVKRHDEWEMEEIQTLDPILIVLSPGPGRPEESGICRKVLHNFGGRVPILGICLGHQLIVEHFGGVIDKGSCPMHGKVTAITNDGRTLFCQLPGTFRVTRYHSLQADFSTLPQELEVTAISEDGVIMGVRHRNKRMEGIQFHPESILSEYGYEILENYYKQSVRFKESRKEGVGV</sequence>
<dbReference type="Gene3D" id="3.40.50.880">
    <property type="match status" value="1"/>
</dbReference>
<dbReference type="PRINTS" id="PR00097">
    <property type="entry name" value="ANTSNTHASEII"/>
</dbReference>
<dbReference type="PANTHER" id="PTHR43418">
    <property type="entry name" value="MULTIFUNCTIONAL TRYPTOPHAN BIOSYNTHESIS PROTEIN-RELATED"/>
    <property type="match status" value="1"/>
</dbReference>
<dbReference type="CDD" id="cd01743">
    <property type="entry name" value="GATase1_Anthranilate_Synthase"/>
    <property type="match status" value="1"/>
</dbReference>
<reference evidence="4" key="1">
    <citation type="submission" date="2014-03" db="EMBL/GenBank/DDBJ databases">
        <authorList>
            <person name="Urmite Genomes U."/>
        </authorList>
    </citation>
    <scope>NUCLEOTIDE SEQUENCE [LARGE SCALE GENOMIC DNA]</scope>
    <source>
        <strain evidence="4">HD-03</strain>
    </source>
</reference>
<evidence type="ECO:0000313" key="3">
    <source>
        <dbReference type="EMBL" id="CDQ23273.1"/>
    </source>
</evidence>
<dbReference type="PRINTS" id="PR00099">
    <property type="entry name" value="CPSGATASE"/>
</dbReference>
<dbReference type="PANTHER" id="PTHR43418:SF4">
    <property type="entry name" value="MULTIFUNCTIONAL TRYPTOPHAN BIOSYNTHESIS PROTEIN"/>
    <property type="match status" value="1"/>
</dbReference>
<evidence type="ECO:0000313" key="4">
    <source>
        <dbReference type="Proteomes" id="UP000028868"/>
    </source>
</evidence>
<keyword evidence="4" id="KW-1185">Reference proteome</keyword>
<comment type="caution">
    <text evidence="3">The sequence shown here is derived from an EMBL/GenBank/DDBJ whole genome shotgun (WGS) entry which is preliminary data.</text>
</comment>
<accession>A0A059NX49</accession>
<dbReference type="GO" id="GO:0005829">
    <property type="term" value="C:cytosol"/>
    <property type="evidence" value="ECO:0007669"/>
    <property type="project" value="TreeGrafter"/>
</dbReference>
<organism evidence="3 4">
    <name type="scientific">Halobacillus karajensis</name>
    <dbReference type="NCBI Taxonomy" id="195088"/>
    <lineage>
        <taxon>Bacteria</taxon>
        <taxon>Bacillati</taxon>
        <taxon>Bacillota</taxon>
        <taxon>Bacilli</taxon>
        <taxon>Bacillales</taxon>
        <taxon>Bacillaceae</taxon>
        <taxon>Halobacillus</taxon>
    </lineage>
</organism>
<dbReference type="NCBIfam" id="TIGR00566">
    <property type="entry name" value="trpG_papA"/>
    <property type="match status" value="1"/>
</dbReference>
<dbReference type="InterPro" id="IPR017926">
    <property type="entry name" value="GATASE"/>
</dbReference>
<evidence type="ECO:0000256" key="1">
    <source>
        <dbReference type="ARBA" id="ARBA00022962"/>
    </source>
</evidence>
<dbReference type="SUPFAM" id="SSF52317">
    <property type="entry name" value="Class I glutamine amidotransferase-like"/>
    <property type="match status" value="1"/>
</dbReference>
<dbReference type="Proteomes" id="UP000028868">
    <property type="component" value="Unassembled WGS sequence"/>
</dbReference>
<dbReference type="GO" id="GO:0004049">
    <property type="term" value="F:anthranilate synthase activity"/>
    <property type="evidence" value="ECO:0007669"/>
    <property type="project" value="TreeGrafter"/>
</dbReference>
<reference evidence="3 4" key="2">
    <citation type="submission" date="2014-05" db="EMBL/GenBank/DDBJ databases">
        <title>Draft genome sequence of Halobacillus karajensis HK-03.</title>
        <authorList>
            <person name="Khelaifia S."/>
            <person name="Croce O."/>
            <person name="Lagier J.C."/>
            <person name="Raoult D."/>
        </authorList>
    </citation>
    <scope>NUCLEOTIDE SEQUENCE [LARGE SCALE GENOMIC DNA]</scope>
    <source>
        <strain evidence="3 4">HD-03</strain>
    </source>
</reference>
<dbReference type="InterPro" id="IPR050472">
    <property type="entry name" value="Anth_synth/Amidotransfase"/>
</dbReference>
<dbReference type="FunFam" id="3.40.50.880:FF:000003">
    <property type="entry name" value="Anthranilate synthase component II"/>
    <property type="match status" value="1"/>
</dbReference>